<dbReference type="InterPro" id="IPR016186">
    <property type="entry name" value="C-type_lectin-like/link_sf"/>
</dbReference>
<evidence type="ECO:0000256" key="1">
    <source>
        <dbReference type="SAM" id="SignalP"/>
    </source>
</evidence>
<feature type="signal peptide" evidence="1">
    <location>
        <begin position="1"/>
        <end position="23"/>
    </location>
</feature>
<dbReference type="AlphaFoldDB" id="A0A183B270"/>
<dbReference type="EMBL" id="UZAN01054777">
    <property type="protein sequence ID" value="VDP90577.1"/>
    <property type="molecule type" value="Genomic_DNA"/>
</dbReference>
<dbReference type="PANTHER" id="PTHR24559:SF444">
    <property type="entry name" value="REVERSE TRANSCRIPTASE DOMAIN-CONTAINING PROTEIN"/>
    <property type="match status" value="1"/>
</dbReference>
<accession>A0A183B270</accession>
<evidence type="ECO:0000313" key="2">
    <source>
        <dbReference type="EMBL" id="VDP90577.1"/>
    </source>
</evidence>
<sequence>MWSLNRIRSTVFLCILFVLYTSGQTSENIPTEDTVNCSRVLGSFVPKADRVNKDRGNHCISLVLFYTRYTPEMVCLPPHGKCYMKFFENHTHDEAEEACARYGGMIVRPESDEESATLAKLADGDFHLSGKRVSEDERYDFPEDMPVYAYVALLFLFVFRAEIGFASVTPIGVYVWPLRQRKDCGDRSIAQGVLSLYANFKPCTWPPVFSRARRHAPDKLRAAKEEFDRLLTAGTIRASDSSSASPLHMVPKKDSAVWRPCGDYRALNSVTTPDRCPIPHIHDFTACLYGNTIFSKLPLLRAYYQVPVDSDDIPKTAVITPFGLFDFLRMPFWREKCFSNLPTLH</sequence>
<dbReference type="CDD" id="cd01647">
    <property type="entry name" value="RT_LTR"/>
    <property type="match status" value="1"/>
</dbReference>
<name>A0A183B270_9TREM</name>
<dbReference type="Gene3D" id="3.10.100.10">
    <property type="entry name" value="Mannose-Binding Protein A, subunit A"/>
    <property type="match status" value="1"/>
</dbReference>
<keyword evidence="1" id="KW-0732">Signal</keyword>
<keyword evidence="3" id="KW-1185">Reference proteome</keyword>
<dbReference type="PANTHER" id="PTHR24559">
    <property type="entry name" value="TRANSPOSON TY3-I GAG-POL POLYPROTEIN"/>
    <property type="match status" value="1"/>
</dbReference>
<dbReference type="InterPro" id="IPR043502">
    <property type="entry name" value="DNA/RNA_pol_sf"/>
</dbReference>
<dbReference type="CDD" id="cd00037">
    <property type="entry name" value="CLECT"/>
    <property type="match status" value="1"/>
</dbReference>
<dbReference type="OrthoDB" id="6233230at2759"/>
<dbReference type="InterPro" id="IPR053134">
    <property type="entry name" value="RNA-dir_DNA_polymerase"/>
</dbReference>
<feature type="chain" id="PRO_5043138308" evidence="1">
    <location>
        <begin position="24"/>
        <end position="345"/>
    </location>
</feature>
<dbReference type="WBParaSite" id="ECPE_0001334401-mRNA-1">
    <property type="protein sequence ID" value="ECPE_0001334401-mRNA-1"/>
    <property type="gene ID" value="ECPE_0001334401"/>
</dbReference>
<reference evidence="4" key="1">
    <citation type="submission" date="2016-06" db="UniProtKB">
        <authorList>
            <consortium name="WormBaseParasite"/>
        </authorList>
    </citation>
    <scope>IDENTIFICATION</scope>
</reference>
<dbReference type="InterPro" id="IPR016187">
    <property type="entry name" value="CTDL_fold"/>
</dbReference>
<evidence type="ECO:0000313" key="4">
    <source>
        <dbReference type="WBParaSite" id="ECPE_0001334401-mRNA-1"/>
    </source>
</evidence>
<proteinExistence type="predicted"/>
<gene>
    <name evidence="2" type="ORF">ECPE_LOCUS13305</name>
</gene>
<dbReference type="SUPFAM" id="SSF56672">
    <property type="entry name" value="DNA/RNA polymerases"/>
    <property type="match status" value="1"/>
</dbReference>
<dbReference type="SUPFAM" id="SSF56436">
    <property type="entry name" value="C-type lectin-like"/>
    <property type="match status" value="1"/>
</dbReference>
<evidence type="ECO:0000313" key="3">
    <source>
        <dbReference type="Proteomes" id="UP000272942"/>
    </source>
</evidence>
<protein>
    <submittedName>
        <fullName evidence="4">C-type lectin domain-containing protein</fullName>
    </submittedName>
</protein>
<reference evidence="2 3" key="2">
    <citation type="submission" date="2018-11" db="EMBL/GenBank/DDBJ databases">
        <authorList>
            <consortium name="Pathogen Informatics"/>
        </authorList>
    </citation>
    <scope>NUCLEOTIDE SEQUENCE [LARGE SCALE GENOMIC DNA]</scope>
    <source>
        <strain evidence="2 3">Egypt</strain>
    </source>
</reference>
<dbReference type="Proteomes" id="UP000272942">
    <property type="component" value="Unassembled WGS sequence"/>
</dbReference>
<organism evidence="4">
    <name type="scientific">Echinostoma caproni</name>
    <dbReference type="NCBI Taxonomy" id="27848"/>
    <lineage>
        <taxon>Eukaryota</taxon>
        <taxon>Metazoa</taxon>
        <taxon>Spiralia</taxon>
        <taxon>Lophotrochozoa</taxon>
        <taxon>Platyhelminthes</taxon>
        <taxon>Trematoda</taxon>
        <taxon>Digenea</taxon>
        <taxon>Plagiorchiida</taxon>
        <taxon>Echinostomata</taxon>
        <taxon>Echinostomatoidea</taxon>
        <taxon>Echinostomatidae</taxon>
        <taxon>Echinostoma</taxon>
    </lineage>
</organism>
<dbReference type="Gene3D" id="3.10.10.10">
    <property type="entry name" value="HIV Type 1 Reverse Transcriptase, subunit A, domain 1"/>
    <property type="match status" value="1"/>
</dbReference>